<evidence type="ECO:0000256" key="8">
    <source>
        <dbReference type="ARBA" id="ARBA00023049"/>
    </source>
</evidence>
<dbReference type="EMBL" id="UFQB01000004">
    <property type="protein sequence ID" value="SSW63687.1"/>
    <property type="molecule type" value="Genomic_DNA"/>
</dbReference>
<dbReference type="Gene3D" id="3.40.350.10">
    <property type="entry name" value="Creatinase/prolidase N-terminal domain"/>
    <property type="match status" value="1"/>
</dbReference>
<evidence type="ECO:0000313" key="16">
    <source>
        <dbReference type="Proteomes" id="UP000289184"/>
    </source>
</evidence>
<dbReference type="CDD" id="cd01087">
    <property type="entry name" value="Prolidase"/>
    <property type="match status" value="1"/>
</dbReference>
<dbReference type="EC" id="3.4.11.9" evidence="4"/>
<dbReference type="FunFam" id="3.90.230.10:FF:000002">
    <property type="entry name" value="Xaa-Pro aminopeptidase 3"/>
    <property type="match status" value="1"/>
</dbReference>
<evidence type="ECO:0000256" key="2">
    <source>
        <dbReference type="ARBA" id="ARBA00001936"/>
    </source>
</evidence>
<keyword evidence="7 15" id="KW-0378">Hydrolase</keyword>
<dbReference type="InterPro" id="IPR007865">
    <property type="entry name" value="Aminopep_P_N"/>
</dbReference>
<keyword evidence="9" id="KW-0464">Manganese</keyword>
<evidence type="ECO:0000256" key="6">
    <source>
        <dbReference type="ARBA" id="ARBA00022723"/>
    </source>
</evidence>
<dbReference type="PANTHER" id="PTHR43226">
    <property type="entry name" value="XAA-PRO AMINOPEPTIDASE 3"/>
    <property type="match status" value="1"/>
</dbReference>
<dbReference type="Pfam" id="PF05195">
    <property type="entry name" value="AMP_N"/>
    <property type="match status" value="1"/>
</dbReference>
<evidence type="ECO:0000256" key="13">
    <source>
        <dbReference type="RuleBase" id="RU000590"/>
    </source>
</evidence>
<reference evidence="15 16" key="1">
    <citation type="submission" date="2018-07" db="EMBL/GenBank/DDBJ databases">
        <authorList>
            <person name="Peeters C."/>
        </authorList>
    </citation>
    <scope>NUCLEOTIDE SEQUENCE [LARGE SCALE GENOMIC DNA]</scope>
    <source>
        <strain evidence="15 16">LMG 3411</strain>
    </source>
</reference>
<evidence type="ECO:0000256" key="5">
    <source>
        <dbReference type="ARBA" id="ARBA00022670"/>
    </source>
</evidence>
<keyword evidence="6 13" id="KW-0479">Metal-binding</keyword>
<keyword evidence="5" id="KW-0645">Protease</keyword>
<dbReference type="PROSITE" id="PS00491">
    <property type="entry name" value="PROLINE_PEPTIDASE"/>
    <property type="match status" value="1"/>
</dbReference>
<evidence type="ECO:0000259" key="14">
    <source>
        <dbReference type="SMART" id="SM01011"/>
    </source>
</evidence>
<dbReference type="AlphaFoldDB" id="A0A446C720"/>
<dbReference type="SUPFAM" id="SSF55920">
    <property type="entry name" value="Creatinase/aminopeptidase"/>
    <property type="match status" value="1"/>
</dbReference>
<name>A0A446C720_9BURK</name>
<keyword evidence="8" id="KW-0482">Metalloprotease</keyword>
<dbReference type="InterPro" id="IPR036005">
    <property type="entry name" value="Creatinase/aminopeptidase-like"/>
</dbReference>
<dbReference type="InterPro" id="IPR029149">
    <property type="entry name" value="Creatin/AminoP/Spt16_N"/>
</dbReference>
<dbReference type="Proteomes" id="UP000289184">
    <property type="component" value="Unassembled WGS sequence"/>
</dbReference>
<comment type="cofactor">
    <cofactor evidence="2">
        <name>Mn(2+)</name>
        <dbReference type="ChEBI" id="CHEBI:29035"/>
    </cofactor>
</comment>
<feature type="domain" description="Aminopeptidase P N-terminal" evidence="14">
    <location>
        <begin position="25"/>
        <end position="160"/>
    </location>
</feature>
<evidence type="ECO:0000256" key="7">
    <source>
        <dbReference type="ARBA" id="ARBA00022801"/>
    </source>
</evidence>
<evidence type="ECO:0000256" key="4">
    <source>
        <dbReference type="ARBA" id="ARBA00012574"/>
    </source>
</evidence>
<dbReference type="Gene3D" id="3.90.230.10">
    <property type="entry name" value="Creatinase/methionine aminopeptidase superfamily"/>
    <property type="match status" value="1"/>
</dbReference>
<evidence type="ECO:0000256" key="3">
    <source>
        <dbReference type="ARBA" id="ARBA00008766"/>
    </source>
</evidence>
<dbReference type="PANTHER" id="PTHR43226:SF4">
    <property type="entry name" value="XAA-PRO AMINOPEPTIDASE 3"/>
    <property type="match status" value="1"/>
</dbReference>
<dbReference type="SMART" id="SM01011">
    <property type="entry name" value="AMP_N"/>
    <property type="match status" value="1"/>
</dbReference>
<sequence length="466" mass="51058">MAGKVNGIRTFAGVCAPSAMSLPPDDISPFAARRQRLMDQMRAEGGGIAILATAPEAIRNRDAEYPYRHDSDFFYLTGFTEPDAWLVLVAGASDRSLLFCRPRNVEHEIWEGKRFGPEAAAAHFGFDDAHPVDALDELMPTLLLDHPTLYAPLAGDKRTDGRLHRWLAAAREASRGGHAPPVRQQDLRATLAEMRLIKDASEIAAMRRAAKISAGAHVRAMRVCRAGMREFELEAELLYEFRRHGAQSVAYNSIVAAGANACVLHYPAGEAVLRDGDLVLIDAGCEVDSYASDITRTFPVNGRYSGPQRALYDLTVAAQEAAAQATAPGRNFNEGHQAALRVLAQGMIDLKLLKGSLDGVLESGDYSRFYMHRTGHWLGLDVHDVGDYRQPGPAQGAERPWRKLEAGMMLTIEPGIYVRPANDVPEAYWNIGIRTEDDALVTDEGCELITRGVPVQAGEIEALMRE</sequence>
<evidence type="ECO:0000256" key="12">
    <source>
        <dbReference type="ARBA" id="ARBA00081411"/>
    </source>
</evidence>
<dbReference type="GO" id="GO:0030145">
    <property type="term" value="F:manganese ion binding"/>
    <property type="evidence" value="ECO:0007669"/>
    <property type="project" value="InterPro"/>
</dbReference>
<dbReference type="InterPro" id="IPR001131">
    <property type="entry name" value="Peptidase_M24B_aminopep-P_CS"/>
</dbReference>
<evidence type="ECO:0000313" key="15">
    <source>
        <dbReference type="EMBL" id="SSW63687.1"/>
    </source>
</evidence>
<dbReference type="InterPro" id="IPR052433">
    <property type="entry name" value="X-Pro_dipept-like"/>
</dbReference>
<evidence type="ECO:0000256" key="9">
    <source>
        <dbReference type="ARBA" id="ARBA00023211"/>
    </source>
</evidence>
<evidence type="ECO:0000256" key="11">
    <source>
        <dbReference type="ARBA" id="ARBA00075356"/>
    </source>
</evidence>
<gene>
    <name evidence="15" type="primary">pepP</name>
    <name evidence="15" type="ORF">AGI3411_01289</name>
</gene>
<dbReference type="GO" id="GO:0005829">
    <property type="term" value="C:cytosol"/>
    <property type="evidence" value="ECO:0007669"/>
    <property type="project" value="TreeGrafter"/>
</dbReference>
<dbReference type="Pfam" id="PF00557">
    <property type="entry name" value="Peptidase_M24"/>
    <property type="match status" value="1"/>
</dbReference>
<proteinExistence type="inferred from homology"/>
<dbReference type="InterPro" id="IPR000994">
    <property type="entry name" value="Pept_M24"/>
</dbReference>
<accession>A0A446C720</accession>
<organism evidence="15 16">
    <name type="scientific">Achromobacter agilis</name>
    <dbReference type="NCBI Taxonomy" id="1353888"/>
    <lineage>
        <taxon>Bacteria</taxon>
        <taxon>Pseudomonadati</taxon>
        <taxon>Pseudomonadota</taxon>
        <taxon>Betaproteobacteria</taxon>
        <taxon>Burkholderiales</taxon>
        <taxon>Alcaligenaceae</taxon>
        <taxon>Achromobacter</taxon>
    </lineage>
</organism>
<evidence type="ECO:0000256" key="10">
    <source>
        <dbReference type="ARBA" id="ARBA00069363"/>
    </source>
</evidence>
<dbReference type="GO" id="GO:0006508">
    <property type="term" value="P:proteolysis"/>
    <property type="evidence" value="ECO:0007669"/>
    <property type="project" value="UniProtKB-KW"/>
</dbReference>
<keyword evidence="15" id="KW-0031">Aminopeptidase</keyword>
<comment type="catalytic activity">
    <reaction evidence="1">
        <text>Release of any N-terminal amino acid, including proline, that is linked to proline, even from a dipeptide or tripeptide.</text>
        <dbReference type="EC" id="3.4.11.9"/>
    </reaction>
</comment>
<keyword evidence="16" id="KW-1185">Reference proteome</keyword>
<protein>
    <recommendedName>
        <fullName evidence="10">Xaa-Pro aminopeptidase</fullName>
        <ecNumber evidence="4">3.4.11.9</ecNumber>
    </recommendedName>
    <alternativeName>
        <fullName evidence="11">Aminopeptidase P II</fullName>
    </alternativeName>
    <alternativeName>
        <fullName evidence="12">X-Pro aminopeptidase</fullName>
    </alternativeName>
</protein>
<evidence type="ECO:0000256" key="1">
    <source>
        <dbReference type="ARBA" id="ARBA00001424"/>
    </source>
</evidence>
<dbReference type="GO" id="GO:0070006">
    <property type="term" value="F:metalloaminopeptidase activity"/>
    <property type="evidence" value="ECO:0007669"/>
    <property type="project" value="InterPro"/>
</dbReference>
<dbReference type="SUPFAM" id="SSF53092">
    <property type="entry name" value="Creatinase/prolidase N-terminal domain"/>
    <property type="match status" value="1"/>
</dbReference>
<comment type="similarity">
    <text evidence="3 13">Belongs to the peptidase M24B family.</text>
</comment>